<dbReference type="InterPro" id="IPR022533">
    <property type="entry name" value="Cox20"/>
</dbReference>
<feature type="region of interest" description="Disordered" evidence="10">
    <location>
        <begin position="1"/>
        <end position="24"/>
    </location>
</feature>
<evidence type="ECO:0000313" key="12">
    <source>
        <dbReference type="Proteomes" id="UP000054304"/>
    </source>
</evidence>
<evidence type="ECO:0000256" key="4">
    <source>
        <dbReference type="ARBA" id="ARBA00022692"/>
    </source>
</evidence>
<dbReference type="HOGENOM" id="CLU_125578_0_0_1"/>
<proteinExistence type="inferred from homology"/>
<evidence type="ECO:0000256" key="1">
    <source>
        <dbReference type="ARBA" id="ARBA00004273"/>
    </source>
</evidence>
<dbReference type="OrthoDB" id="14603at2759"/>
<keyword evidence="7 9" id="KW-0496">Mitochondrion</keyword>
<dbReference type="PANTHER" id="PTHR31586">
    <property type="entry name" value="CYTOCHROME C OXIDASE PROTEIN 20"/>
    <property type="match status" value="1"/>
</dbReference>
<evidence type="ECO:0000313" key="11">
    <source>
        <dbReference type="EMBL" id="CEP62021.1"/>
    </source>
</evidence>
<evidence type="ECO:0000256" key="3">
    <source>
        <dbReference type="ARBA" id="ARBA00017689"/>
    </source>
</evidence>
<accession>A0A0C7MWP6</accession>
<comment type="similarity">
    <text evidence="2 9">Belongs to the COX20 family.</text>
</comment>
<reference evidence="11 12" key="1">
    <citation type="submission" date="2014-12" db="EMBL/GenBank/DDBJ databases">
        <authorList>
            <person name="Neuveglise Cecile"/>
        </authorList>
    </citation>
    <scope>NUCLEOTIDE SEQUENCE [LARGE SCALE GENOMIC DNA]</scope>
    <source>
        <strain evidence="11 12">CBS 12615</strain>
    </source>
</reference>
<evidence type="ECO:0000256" key="6">
    <source>
        <dbReference type="ARBA" id="ARBA00022989"/>
    </source>
</evidence>
<name>A0A0C7MWP6_9SACH</name>
<keyword evidence="6" id="KW-1133">Transmembrane helix</keyword>
<dbReference type="GO" id="GO:0033617">
    <property type="term" value="P:mitochondrial respiratory chain complex IV assembly"/>
    <property type="evidence" value="ECO:0007669"/>
    <property type="project" value="EnsemblFungi"/>
</dbReference>
<keyword evidence="5 9" id="KW-0999">Mitochondrion inner membrane</keyword>
<evidence type="ECO:0000256" key="5">
    <source>
        <dbReference type="ARBA" id="ARBA00022792"/>
    </source>
</evidence>
<dbReference type="Proteomes" id="UP000054304">
    <property type="component" value="Unassembled WGS sequence"/>
</dbReference>
<dbReference type="PIRSF" id="PIRSF007871">
    <property type="entry name" value="Cox20"/>
    <property type="match status" value="1"/>
</dbReference>
<dbReference type="AlphaFoldDB" id="A0A0C7MWP6"/>
<dbReference type="RefSeq" id="XP_022628251.1">
    <property type="nucleotide sequence ID" value="XM_022772825.1"/>
</dbReference>
<organism evidence="11 12">
    <name type="scientific">Lachancea lanzarotensis</name>
    <dbReference type="NCBI Taxonomy" id="1245769"/>
    <lineage>
        <taxon>Eukaryota</taxon>
        <taxon>Fungi</taxon>
        <taxon>Dikarya</taxon>
        <taxon>Ascomycota</taxon>
        <taxon>Saccharomycotina</taxon>
        <taxon>Saccharomycetes</taxon>
        <taxon>Saccharomycetales</taxon>
        <taxon>Saccharomycetaceae</taxon>
        <taxon>Lachancea</taxon>
    </lineage>
</organism>
<evidence type="ECO:0000256" key="10">
    <source>
        <dbReference type="SAM" id="MobiDB-lite"/>
    </source>
</evidence>
<evidence type="ECO:0000256" key="8">
    <source>
        <dbReference type="ARBA" id="ARBA00023136"/>
    </source>
</evidence>
<comment type="function">
    <text evidence="9">Involved in the assembly of the cytochrome c oxidase complex.</text>
</comment>
<dbReference type="GeneID" id="34685467"/>
<evidence type="ECO:0000256" key="2">
    <source>
        <dbReference type="ARBA" id="ARBA00009575"/>
    </source>
</evidence>
<dbReference type="EMBL" id="LN736363">
    <property type="protein sequence ID" value="CEP62021.1"/>
    <property type="molecule type" value="Genomic_DNA"/>
</dbReference>
<feature type="compositionally biased region" description="Basic and acidic residues" evidence="10">
    <location>
        <begin position="7"/>
        <end position="20"/>
    </location>
</feature>
<protein>
    <recommendedName>
        <fullName evidence="3 9">Cytochrome c oxidase assembly protein COX20, mitochondrial</fullName>
    </recommendedName>
</protein>
<keyword evidence="4" id="KW-0812">Transmembrane</keyword>
<sequence length="184" mass="21139">MVWPFNKKSEDSSAHQEQPKEQLQNYSAGKKYLLEDTNPRFANESQSQYAKAQEQASLRQAWETVSWNDFSLQKLVQIPCLRDAGMSGFTSMFVVGGVIFLYHKNPAKAANWSVGGLMLGSIVGWEQCRMRRKKSFQTAQMARTTVANKEKPMLNSVVHDDRVKKEWEGHTSDTSSKKPWYKLW</sequence>
<dbReference type="GO" id="GO:0005743">
    <property type="term" value="C:mitochondrial inner membrane"/>
    <property type="evidence" value="ECO:0007669"/>
    <property type="project" value="UniProtKB-SubCell"/>
</dbReference>
<evidence type="ECO:0000256" key="7">
    <source>
        <dbReference type="ARBA" id="ARBA00023128"/>
    </source>
</evidence>
<gene>
    <name evidence="11" type="ORF">LALA0_S04e05952g</name>
</gene>
<dbReference type="GO" id="GO:0051082">
    <property type="term" value="F:unfolded protein binding"/>
    <property type="evidence" value="ECO:0007669"/>
    <property type="project" value="EnsemblFungi"/>
</dbReference>
<dbReference type="Pfam" id="PF12597">
    <property type="entry name" value="Cox20"/>
    <property type="match status" value="1"/>
</dbReference>
<dbReference type="PANTHER" id="PTHR31586:SF1">
    <property type="entry name" value="CYTOCHROME C OXIDASE ASSEMBLY PROTEIN COX20, MITOCHONDRIAL"/>
    <property type="match status" value="1"/>
</dbReference>
<keyword evidence="12" id="KW-1185">Reference proteome</keyword>
<keyword evidence="8 9" id="KW-0472">Membrane</keyword>
<comment type="subcellular location">
    <subcellularLocation>
        <location evidence="1 9">Mitochondrion inner membrane</location>
    </subcellularLocation>
</comment>
<evidence type="ECO:0000256" key="9">
    <source>
        <dbReference type="PIRNR" id="PIRNR007871"/>
    </source>
</evidence>
<dbReference type="GO" id="GO:0043069">
    <property type="term" value="P:negative regulation of programmed cell death"/>
    <property type="evidence" value="ECO:0007669"/>
    <property type="project" value="EnsemblFungi"/>
</dbReference>